<evidence type="ECO:0000313" key="4">
    <source>
        <dbReference type="EMBL" id="PFH45313.1"/>
    </source>
</evidence>
<dbReference type="AlphaFoldDB" id="A0A2A9NCH5"/>
<keyword evidence="5" id="KW-1185">Reference proteome</keyword>
<dbReference type="GO" id="GO:0006397">
    <property type="term" value="P:mRNA processing"/>
    <property type="evidence" value="ECO:0007669"/>
    <property type="project" value="UniProtKB-KW"/>
</dbReference>
<dbReference type="InterPro" id="IPR036875">
    <property type="entry name" value="Znf_CCHC_sf"/>
</dbReference>
<dbReference type="Gene3D" id="4.10.60.10">
    <property type="entry name" value="Zinc finger, CCHC-type"/>
    <property type="match status" value="1"/>
</dbReference>
<evidence type="ECO:0000256" key="2">
    <source>
        <dbReference type="PROSITE-ProRule" id="PRU00047"/>
    </source>
</evidence>
<keyword evidence="2" id="KW-0863">Zinc-finger</keyword>
<dbReference type="SMART" id="SM00343">
    <property type="entry name" value="ZnF_C2HC"/>
    <property type="match status" value="1"/>
</dbReference>
<protein>
    <recommendedName>
        <fullName evidence="3">CCHC-type domain-containing protein</fullName>
    </recommendedName>
</protein>
<keyword evidence="2" id="KW-0479">Metal-binding</keyword>
<accession>A0A2A9NCH5</accession>
<feature type="domain" description="CCHC-type" evidence="3">
    <location>
        <begin position="221"/>
        <end position="236"/>
    </location>
</feature>
<dbReference type="PROSITE" id="PS50158">
    <property type="entry name" value="ZF_CCHC"/>
    <property type="match status" value="1"/>
</dbReference>
<dbReference type="Proteomes" id="UP000242287">
    <property type="component" value="Unassembled WGS sequence"/>
</dbReference>
<dbReference type="Pfam" id="PF00098">
    <property type="entry name" value="zf-CCHC"/>
    <property type="match status" value="1"/>
</dbReference>
<organism evidence="4 5">
    <name type="scientific">Amanita thiersii Skay4041</name>
    <dbReference type="NCBI Taxonomy" id="703135"/>
    <lineage>
        <taxon>Eukaryota</taxon>
        <taxon>Fungi</taxon>
        <taxon>Dikarya</taxon>
        <taxon>Basidiomycota</taxon>
        <taxon>Agaricomycotina</taxon>
        <taxon>Agaricomycetes</taxon>
        <taxon>Agaricomycetidae</taxon>
        <taxon>Agaricales</taxon>
        <taxon>Pluteineae</taxon>
        <taxon>Amanitaceae</taxon>
        <taxon>Amanita</taxon>
    </lineage>
</organism>
<evidence type="ECO:0000313" key="5">
    <source>
        <dbReference type="Proteomes" id="UP000242287"/>
    </source>
</evidence>
<dbReference type="InterPro" id="IPR001878">
    <property type="entry name" value="Znf_CCHC"/>
</dbReference>
<name>A0A2A9NCH5_9AGAR</name>
<dbReference type="GO" id="GO:0008270">
    <property type="term" value="F:zinc ion binding"/>
    <property type="evidence" value="ECO:0007669"/>
    <property type="project" value="UniProtKB-KW"/>
</dbReference>
<gene>
    <name evidence="4" type="ORF">AMATHDRAFT_9518</name>
</gene>
<dbReference type="SUPFAM" id="SSF57756">
    <property type="entry name" value="Retrovirus zinc finger-like domains"/>
    <property type="match status" value="1"/>
</dbReference>
<dbReference type="EMBL" id="KZ302440">
    <property type="protein sequence ID" value="PFH45313.1"/>
    <property type="molecule type" value="Genomic_DNA"/>
</dbReference>
<keyword evidence="2" id="KW-0862">Zinc</keyword>
<keyword evidence="1" id="KW-0507">mRNA processing</keyword>
<evidence type="ECO:0000256" key="1">
    <source>
        <dbReference type="ARBA" id="ARBA00022664"/>
    </source>
</evidence>
<dbReference type="OrthoDB" id="8026949at2759"/>
<sequence>MSTKPQEFPTLCIKITWVLGFMQTGMVQLFWDHFLTYMLTPDYQIQYEQSNKPDQIELLYWDIYKAFGDLNKQATAIQEITTIKQGSRSGEEHIQLFKQSYMRSGYGEVAGIHEFKCSLNSPLLDKSMAVPNLPTTLDKWYNLVIWLDLNGDRQLQKERLLLCMEVVALVDKLVQHNIPINKDRLQEPCNDQALINKLREIGNHLHTNPNNHSGDLLYNQCYNCGQTGHMAQVCPNPWQQQMRLVSAWNSGTDEDQNKLWWMVTGGSDQVGGGVAHTEEVLVVTPVVNATAAQPPVLPYAPQGFQFGQ</sequence>
<proteinExistence type="predicted"/>
<dbReference type="GO" id="GO:0003676">
    <property type="term" value="F:nucleic acid binding"/>
    <property type="evidence" value="ECO:0007669"/>
    <property type="project" value="InterPro"/>
</dbReference>
<dbReference type="STRING" id="703135.A0A2A9NCH5"/>
<reference evidence="4 5" key="1">
    <citation type="submission" date="2014-02" db="EMBL/GenBank/DDBJ databases">
        <title>Transposable element dynamics among asymbiotic and ectomycorrhizal Amanita fungi.</title>
        <authorList>
            <consortium name="DOE Joint Genome Institute"/>
            <person name="Hess J."/>
            <person name="Skrede I."/>
            <person name="Wolfe B."/>
            <person name="LaButti K."/>
            <person name="Ohm R.A."/>
            <person name="Grigoriev I.V."/>
            <person name="Pringle A."/>
        </authorList>
    </citation>
    <scope>NUCLEOTIDE SEQUENCE [LARGE SCALE GENOMIC DNA]</scope>
    <source>
        <strain evidence="4 5">SKay4041</strain>
    </source>
</reference>
<evidence type="ECO:0000259" key="3">
    <source>
        <dbReference type="PROSITE" id="PS50158"/>
    </source>
</evidence>